<dbReference type="Proteomes" id="UP000295662">
    <property type="component" value="Unassembled WGS sequence"/>
</dbReference>
<name>A0A4R7SSF7_9BACT</name>
<dbReference type="InterPro" id="IPR011047">
    <property type="entry name" value="Quinoprotein_ADH-like_sf"/>
</dbReference>
<feature type="signal peptide" evidence="1">
    <location>
        <begin position="1"/>
        <end position="29"/>
    </location>
</feature>
<dbReference type="InterPro" id="IPR002372">
    <property type="entry name" value="PQQ_rpt_dom"/>
</dbReference>
<dbReference type="Gene3D" id="2.130.10.10">
    <property type="entry name" value="YVTN repeat-like/Quinoprotein amine dehydrogenase"/>
    <property type="match status" value="1"/>
</dbReference>
<feature type="domain" description="Pyrrolo-quinoline quinone repeat" evidence="2">
    <location>
        <begin position="94"/>
        <end position="254"/>
    </location>
</feature>
<dbReference type="AlphaFoldDB" id="A0A4R7SSF7"/>
<dbReference type="PANTHER" id="PTHR34512:SF30">
    <property type="entry name" value="OUTER MEMBRANE PROTEIN ASSEMBLY FACTOR BAMB"/>
    <property type="match status" value="1"/>
</dbReference>
<dbReference type="SMART" id="SM00564">
    <property type="entry name" value="PQQ"/>
    <property type="match status" value="4"/>
</dbReference>
<dbReference type="InterPro" id="IPR015943">
    <property type="entry name" value="WD40/YVTN_repeat-like_dom_sf"/>
</dbReference>
<evidence type="ECO:0000259" key="2">
    <source>
        <dbReference type="Pfam" id="PF13360"/>
    </source>
</evidence>
<keyword evidence="4" id="KW-1185">Reference proteome</keyword>
<dbReference type="InterPro" id="IPR018391">
    <property type="entry name" value="PQQ_b-propeller_rpt"/>
</dbReference>
<dbReference type="SUPFAM" id="SSF50998">
    <property type="entry name" value="Quinoprotein alcohol dehydrogenase-like"/>
    <property type="match status" value="1"/>
</dbReference>
<comment type="caution">
    <text evidence="3">The sequence shown here is derived from an EMBL/GenBank/DDBJ whole genome shotgun (WGS) entry which is preliminary data.</text>
</comment>
<gene>
    <name evidence="3" type="ORF">EI77_00449</name>
</gene>
<sequence>MTRGPSSYYFPVLMKIWLFVLCFTLSAQAADWPRWRGVMGDGAWNPEGIPADFASQQPKELWQVEIGSGYGGVTVSGGRVYVLDRPKEPADIERILCYAEASGKLLWSYTWPAVYGRMQYASGPRSSVNLDEGRAYVLGAAGMALCLDSMSGKVVWQVDTVKEHAAKIPTWGFAASPVLDGGRVLLHVGAQPDGSVLALDKTTGRLLWRGGADPAGYCTPEIINHEGIRQIIAWGPENIQSLNPETGETLWTYPYKITYGVSIAQPLYQDGILLVSGYWHGTKALRLTAQPTLLWENEKDMCGLMSSPLYKEGMVYLLDKNKGLQAFELATGKIRWSDDNRLTPKDRNPQMSLVWLRESQGLAALLNASGELVYVRLQPEGFEELARHQMIGKTWAHPAFVGNKIYARSDTALVAWRLWGED</sequence>
<proteinExistence type="predicted"/>
<evidence type="ECO:0000313" key="3">
    <source>
        <dbReference type="EMBL" id="TDU81147.1"/>
    </source>
</evidence>
<keyword evidence="1" id="KW-0732">Signal</keyword>
<evidence type="ECO:0000256" key="1">
    <source>
        <dbReference type="SAM" id="SignalP"/>
    </source>
</evidence>
<dbReference type="EMBL" id="SOCA01000001">
    <property type="protein sequence ID" value="TDU81147.1"/>
    <property type="molecule type" value="Genomic_DNA"/>
</dbReference>
<dbReference type="Pfam" id="PF13360">
    <property type="entry name" value="PQQ_2"/>
    <property type="match status" value="1"/>
</dbReference>
<dbReference type="OrthoDB" id="178593at2"/>
<protein>
    <submittedName>
        <fullName evidence="3">Outer membrane protein assembly factor BamB</fullName>
    </submittedName>
</protein>
<dbReference type="PANTHER" id="PTHR34512">
    <property type="entry name" value="CELL SURFACE PROTEIN"/>
    <property type="match status" value="1"/>
</dbReference>
<evidence type="ECO:0000313" key="4">
    <source>
        <dbReference type="Proteomes" id="UP000295662"/>
    </source>
</evidence>
<feature type="chain" id="PRO_5020295499" evidence="1">
    <location>
        <begin position="30"/>
        <end position="422"/>
    </location>
</feature>
<organism evidence="3 4">
    <name type="scientific">Prosthecobacter fusiformis</name>
    <dbReference type="NCBI Taxonomy" id="48464"/>
    <lineage>
        <taxon>Bacteria</taxon>
        <taxon>Pseudomonadati</taxon>
        <taxon>Verrucomicrobiota</taxon>
        <taxon>Verrucomicrobiia</taxon>
        <taxon>Verrucomicrobiales</taxon>
        <taxon>Verrucomicrobiaceae</taxon>
        <taxon>Prosthecobacter</taxon>
    </lineage>
</organism>
<reference evidence="3 4" key="1">
    <citation type="submission" date="2019-03" db="EMBL/GenBank/DDBJ databases">
        <title>Genomic Encyclopedia of Archaeal and Bacterial Type Strains, Phase II (KMG-II): from individual species to whole genera.</title>
        <authorList>
            <person name="Goeker M."/>
        </authorList>
    </citation>
    <scope>NUCLEOTIDE SEQUENCE [LARGE SCALE GENOMIC DNA]</scope>
    <source>
        <strain evidence="3 4">ATCC 25309</strain>
    </source>
</reference>
<accession>A0A4R7SSF7</accession>